<evidence type="ECO:0000313" key="4">
    <source>
        <dbReference type="Proteomes" id="UP001209916"/>
    </source>
</evidence>
<dbReference type="InterPro" id="IPR036249">
    <property type="entry name" value="Thioredoxin-like_sf"/>
</dbReference>
<dbReference type="Gene3D" id="3.40.30.10">
    <property type="entry name" value="Glutaredoxin"/>
    <property type="match status" value="1"/>
</dbReference>
<dbReference type="InterPro" id="IPR006504">
    <property type="entry name" value="Tscrpt_reg_Spx/MgsR"/>
</dbReference>
<accession>A0ABT3VNX6</accession>
<dbReference type="InterPro" id="IPR006660">
    <property type="entry name" value="Arsenate_reductase-like"/>
</dbReference>
<comment type="similarity">
    <text evidence="1 2">Belongs to the ArsC family.</text>
</comment>
<name>A0ABT3VNX6_9BURK</name>
<reference evidence="3 4" key="1">
    <citation type="submission" date="2022-11" db="EMBL/GenBank/DDBJ databases">
        <title>Biodiversity and phylogenetic relationships of bacteria.</title>
        <authorList>
            <person name="Machado R.A.R."/>
            <person name="Bhat A."/>
            <person name="Loulou A."/>
            <person name="Kallel S."/>
        </authorList>
    </citation>
    <scope>NUCLEOTIDE SEQUENCE [LARGE SCALE GENOMIC DNA]</scope>
    <source>
        <strain evidence="3 4">DSM 13975</strain>
    </source>
</reference>
<dbReference type="PANTHER" id="PTHR30041">
    <property type="entry name" value="ARSENATE REDUCTASE"/>
    <property type="match status" value="1"/>
</dbReference>
<dbReference type="PROSITE" id="PS51353">
    <property type="entry name" value="ARSC"/>
    <property type="match status" value="1"/>
</dbReference>
<proteinExistence type="inferred from homology"/>
<keyword evidence="4" id="KW-1185">Reference proteome</keyword>
<sequence length="119" mass="13587">MAVFTMYGLKNCSTCQKAMAWFEQNGLPLNFVDYREHPLDAARLQQWAQELGGWPKLVNRASMTWRNLPAERNEPQDDAQWLALIAEFPALVRRPLLITSEGEASVGFNEGKFAARFLK</sequence>
<evidence type="ECO:0000313" key="3">
    <source>
        <dbReference type="EMBL" id="MCX5465060.1"/>
    </source>
</evidence>
<dbReference type="PANTHER" id="PTHR30041:SF8">
    <property type="entry name" value="PROTEIN YFFB"/>
    <property type="match status" value="1"/>
</dbReference>
<organism evidence="3 4">
    <name type="scientific">Alcaligenes parafaecalis</name>
    <dbReference type="NCBI Taxonomy" id="171260"/>
    <lineage>
        <taxon>Bacteria</taxon>
        <taxon>Pseudomonadati</taxon>
        <taxon>Pseudomonadota</taxon>
        <taxon>Betaproteobacteria</taxon>
        <taxon>Burkholderiales</taxon>
        <taxon>Alcaligenaceae</taxon>
        <taxon>Alcaligenes</taxon>
    </lineage>
</organism>
<dbReference type="Proteomes" id="UP001209916">
    <property type="component" value="Unassembled WGS sequence"/>
</dbReference>
<dbReference type="EMBL" id="JAPKNA010000003">
    <property type="protein sequence ID" value="MCX5465060.1"/>
    <property type="molecule type" value="Genomic_DNA"/>
</dbReference>
<evidence type="ECO:0000256" key="2">
    <source>
        <dbReference type="PROSITE-ProRule" id="PRU01282"/>
    </source>
</evidence>
<protein>
    <submittedName>
        <fullName evidence="3">Spx/MgsR family RNA polymerase-binding regulatory protein</fullName>
    </submittedName>
</protein>
<gene>
    <name evidence="3" type="ORF">OSH09_12790</name>
</gene>
<dbReference type="NCBIfam" id="TIGR01617">
    <property type="entry name" value="arsC_related"/>
    <property type="match status" value="1"/>
</dbReference>
<evidence type="ECO:0000256" key="1">
    <source>
        <dbReference type="ARBA" id="ARBA00007198"/>
    </source>
</evidence>
<comment type="caution">
    <text evidence="3">The sequence shown here is derived from an EMBL/GenBank/DDBJ whole genome shotgun (WGS) entry which is preliminary data.</text>
</comment>
<dbReference type="SUPFAM" id="SSF52833">
    <property type="entry name" value="Thioredoxin-like"/>
    <property type="match status" value="1"/>
</dbReference>
<dbReference type="Pfam" id="PF03960">
    <property type="entry name" value="ArsC"/>
    <property type="match status" value="1"/>
</dbReference>